<gene>
    <name evidence="2" type="ORF">NDU88_007995</name>
</gene>
<evidence type="ECO:0000313" key="3">
    <source>
        <dbReference type="Proteomes" id="UP001066276"/>
    </source>
</evidence>
<dbReference type="AlphaFoldDB" id="A0AAV7VRA4"/>
<sequence>MGVRTYGNREKPSEAAVPGLKLVSTERRLPQQASPTSECRVTSNSPILLVQARESGRPGSSFGKRRRANREKCTTRTPENVRAPQNKNQIPCSTRLRIYHLPIASPEICQRPAQSIGLIRIYLSDIFQG</sequence>
<protein>
    <submittedName>
        <fullName evidence="2">Uncharacterized protein</fullName>
    </submittedName>
</protein>
<comment type="caution">
    <text evidence="2">The sequence shown here is derived from an EMBL/GenBank/DDBJ whole genome shotgun (WGS) entry which is preliminary data.</text>
</comment>
<feature type="region of interest" description="Disordered" evidence="1">
    <location>
        <begin position="1"/>
        <end position="88"/>
    </location>
</feature>
<dbReference type="Proteomes" id="UP001066276">
    <property type="component" value="Chromosome 2_1"/>
</dbReference>
<keyword evidence="3" id="KW-1185">Reference proteome</keyword>
<organism evidence="2 3">
    <name type="scientific">Pleurodeles waltl</name>
    <name type="common">Iberian ribbed newt</name>
    <dbReference type="NCBI Taxonomy" id="8319"/>
    <lineage>
        <taxon>Eukaryota</taxon>
        <taxon>Metazoa</taxon>
        <taxon>Chordata</taxon>
        <taxon>Craniata</taxon>
        <taxon>Vertebrata</taxon>
        <taxon>Euteleostomi</taxon>
        <taxon>Amphibia</taxon>
        <taxon>Batrachia</taxon>
        <taxon>Caudata</taxon>
        <taxon>Salamandroidea</taxon>
        <taxon>Salamandridae</taxon>
        <taxon>Pleurodelinae</taxon>
        <taxon>Pleurodeles</taxon>
    </lineage>
</organism>
<reference evidence="2" key="1">
    <citation type="journal article" date="2022" name="bioRxiv">
        <title>Sequencing and chromosome-scale assembly of the giantPleurodeles waltlgenome.</title>
        <authorList>
            <person name="Brown T."/>
            <person name="Elewa A."/>
            <person name="Iarovenko S."/>
            <person name="Subramanian E."/>
            <person name="Araus A.J."/>
            <person name="Petzold A."/>
            <person name="Susuki M."/>
            <person name="Suzuki K.-i.T."/>
            <person name="Hayashi T."/>
            <person name="Toyoda A."/>
            <person name="Oliveira C."/>
            <person name="Osipova E."/>
            <person name="Leigh N.D."/>
            <person name="Simon A."/>
            <person name="Yun M.H."/>
        </authorList>
    </citation>
    <scope>NUCLEOTIDE SEQUENCE</scope>
    <source>
        <strain evidence="2">20211129_DDA</strain>
        <tissue evidence="2">Liver</tissue>
    </source>
</reference>
<dbReference type="EMBL" id="JANPWB010000003">
    <property type="protein sequence ID" value="KAJ1204214.1"/>
    <property type="molecule type" value="Genomic_DNA"/>
</dbReference>
<accession>A0AAV7VRA4</accession>
<proteinExistence type="predicted"/>
<feature type="compositionally biased region" description="Polar residues" evidence="1">
    <location>
        <begin position="75"/>
        <end position="88"/>
    </location>
</feature>
<evidence type="ECO:0000313" key="2">
    <source>
        <dbReference type="EMBL" id="KAJ1204214.1"/>
    </source>
</evidence>
<feature type="compositionally biased region" description="Polar residues" evidence="1">
    <location>
        <begin position="31"/>
        <end position="46"/>
    </location>
</feature>
<name>A0AAV7VRA4_PLEWA</name>
<evidence type="ECO:0000256" key="1">
    <source>
        <dbReference type="SAM" id="MobiDB-lite"/>
    </source>
</evidence>